<proteinExistence type="predicted"/>
<dbReference type="InterPro" id="IPR002525">
    <property type="entry name" value="Transp_IS110-like_N"/>
</dbReference>
<organism evidence="3 4">
    <name type="scientific">Pseudomonas fulva</name>
    <dbReference type="NCBI Taxonomy" id="47880"/>
    <lineage>
        <taxon>Bacteria</taxon>
        <taxon>Pseudomonadati</taxon>
        <taxon>Pseudomonadota</taxon>
        <taxon>Gammaproteobacteria</taxon>
        <taxon>Pseudomonadales</taxon>
        <taxon>Pseudomonadaceae</taxon>
        <taxon>Pseudomonas</taxon>
    </lineage>
</organism>
<dbReference type="GeneID" id="93443062"/>
<protein>
    <submittedName>
        <fullName evidence="3">IS110 family transposase</fullName>
    </submittedName>
</protein>
<dbReference type="EMBL" id="CP064946">
    <property type="protein sequence ID" value="QPH47265.1"/>
    <property type="molecule type" value="Genomic_DNA"/>
</dbReference>
<dbReference type="InterPro" id="IPR003346">
    <property type="entry name" value="Transposase_20"/>
</dbReference>
<dbReference type="RefSeq" id="WP_059183221.1">
    <property type="nucleotide sequence ID" value="NZ_BQHM01000059.1"/>
</dbReference>
<dbReference type="GO" id="GO:0004803">
    <property type="term" value="F:transposase activity"/>
    <property type="evidence" value="ECO:0007669"/>
    <property type="project" value="InterPro"/>
</dbReference>
<sequence length="315" mass="34943">MVSYLGIDVSSLSLDAAVRPQGTRLHVSNDPAGFEALLDGLCGLSIKRVLLEATGGYERNILRFLQDAGYKVIRVNPRRARAFAESIGVKAKTDAIDAEVLAHYAEVIPDQPTLRISPERALLRELLQQRDRLVQQRDDDRRRLKQAQFSAVSDFLKANLQHFKSQIKLIEQAISQQTEALKDERVTQLVQVKGIGLVTAGKLITLLPELGRVESKEIASLVGVAPFNHDSGKSVGKRSISGGRFEARRSLYMSCLVAIKYNPALKARYEALRGRGKVAKVALVACMRVLIVRLNAMLRTGKPWLDLVLPQPMRT</sequence>
<dbReference type="PANTHER" id="PTHR33055">
    <property type="entry name" value="TRANSPOSASE FOR INSERTION SEQUENCE ELEMENT IS1111A"/>
    <property type="match status" value="1"/>
</dbReference>
<dbReference type="Pfam" id="PF02371">
    <property type="entry name" value="Transposase_20"/>
    <property type="match status" value="1"/>
</dbReference>
<gene>
    <name evidence="3" type="ORF">IZU98_12590</name>
</gene>
<reference evidence="3 4" key="1">
    <citation type="submission" date="2020-11" db="EMBL/GenBank/DDBJ databases">
        <title>Pseudomonas fulva producing VIM-24.</title>
        <authorList>
            <person name="Liu S."/>
        </authorList>
    </citation>
    <scope>NUCLEOTIDE SEQUENCE [LARGE SCALE GENOMIC DNA]</scope>
    <source>
        <strain evidence="3 4">ZDHY414</strain>
    </source>
</reference>
<dbReference type="AlphaFoldDB" id="A0A2L1WBD6"/>
<dbReference type="NCBIfam" id="NF033542">
    <property type="entry name" value="transpos_IS110"/>
    <property type="match status" value="1"/>
</dbReference>
<dbReference type="InterPro" id="IPR047650">
    <property type="entry name" value="Transpos_IS110"/>
</dbReference>
<dbReference type="PANTHER" id="PTHR33055:SF13">
    <property type="entry name" value="TRANSPOSASE"/>
    <property type="match status" value="1"/>
</dbReference>
<name>A0A2L1WBD6_9PSED</name>
<dbReference type="Proteomes" id="UP000594430">
    <property type="component" value="Chromosome"/>
</dbReference>
<accession>A0A2L1WBD6</accession>
<evidence type="ECO:0000259" key="1">
    <source>
        <dbReference type="Pfam" id="PF01548"/>
    </source>
</evidence>
<feature type="domain" description="Transposase IS116/IS110/IS902 C-terminal" evidence="2">
    <location>
        <begin position="189"/>
        <end position="270"/>
    </location>
</feature>
<evidence type="ECO:0000313" key="4">
    <source>
        <dbReference type="Proteomes" id="UP000594430"/>
    </source>
</evidence>
<dbReference type="GO" id="GO:0006313">
    <property type="term" value="P:DNA transposition"/>
    <property type="evidence" value="ECO:0007669"/>
    <property type="project" value="InterPro"/>
</dbReference>
<feature type="domain" description="Transposase IS110-like N-terminal" evidence="1">
    <location>
        <begin position="5"/>
        <end position="146"/>
    </location>
</feature>
<dbReference type="Pfam" id="PF01548">
    <property type="entry name" value="DEDD_Tnp_IS110"/>
    <property type="match status" value="1"/>
</dbReference>
<dbReference type="GO" id="GO:0003677">
    <property type="term" value="F:DNA binding"/>
    <property type="evidence" value="ECO:0007669"/>
    <property type="project" value="InterPro"/>
</dbReference>
<evidence type="ECO:0000259" key="2">
    <source>
        <dbReference type="Pfam" id="PF02371"/>
    </source>
</evidence>
<evidence type="ECO:0000313" key="3">
    <source>
        <dbReference type="EMBL" id="QPH47265.1"/>
    </source>
</evidence>